<evidence type="ECO:0000256" key="2">
    <source>
        <dbReference type="ARBA" id="ARBA00022670"/>
    </source>
</evidence>
<dbReference type="PROSITE" id="PS00018">
    <property type="entry name" value="EF_HAND_1"/>
    <property type="match status" value="1"/>
</dbReference>
<dbReference type="InterPro" id="IPR033883">
    <property type="entry name" value="C2_III"/>
</dbReference>
<dbReference type="SUPFAM" id="SSF47473">
    <property type="entry name" value="EF-hand"/>
    <property type="match status" value="1"/>
</dbReference>
<dbReference type="Pfam" id="PF00648">
    <property type="entry name" value="Peptidase_C2"/>
    <property type="match status" value="1"/>
</dbReference>
<dbReference type="GO" id="GO:0005509">
    <property type="term" value="F:calcium ion binding"/>
    <property type="evidence" value="ECO:0007669"/>
    <property type="project" value="InterPro"/>
</dbReference>
<dbReference type="PRINTS" id="PR00704">
    <property type="entry name" value="CALPAIN"/>
</dbReference>
<dbReference type="InterPro" id="IPR002048">
    <property type="entry name" value="EF_hand_dom"/>
</dbReference>
<name>A0A023GM01_AMBTT</name>
<dbReference type="PANTHER" id="PTHR10183:SF433">
    <property type="entry name" value="CALPAIN-A-RELATED"/>
    <property type="match status" value="1"/>
</dbReference>
<dbReference type="PROSITE" id="PS50222">
    <property type="entry name" value="EF_HAND_2"/>
    <property type="match status" value="1"/>
</dbReference>
<dbReference type="GO" id="GO:0006508">
    <property type="term" value="P:proteolysis"/>
    <property type="evidence" value="ECO:0007669"/>
    <property type="project" value="UniProtKB-KW"/>
</dbReference>
<keyword evidence="4 7" id="KW-0788">Thiol protease</keyword>
<keyword evidence="5" id="KW-0106">Calcium</keyword>
<dbReference type="InterPro" id="IPR018247">
    <property type="entry name" value="EF_Hand_1_Ca_BS"/>
</dbReference>
<dbReference type="Gene3D" id="3.90.70.10">
    <property type="entry name" value="Cysteine proteinases"/>
    <property type="match status" value="1"/>
</dbReference>
<evidence type="ECO:0000256" key="8">
    <source>
        <dbReference type="SAM" id="MobiDB-lite"/>
    </source>
</evidence>
<feature type="active site" evidence="6 7">
    <location>
        <position position="97"/>
    </location>
</feature>
<dbReference type="Gene3D" id="2.60.120.380">
    <property type="match status" value="1"/>
</dbReference>
<dbReference type="Pfam" id="PF01067">
    <property type="entry name" value="Calpain_III"/>
    <property type="match status" value="1"/>
</dbReference>
<evidence type="ECO:0000256" key="1">
    <source>
        <dbReference type="ARBA" id="ARBA00007623"/>
    </source>
</evidence>
<dbReference type="PROSITE" id="PS50203">
    <property type="entry name" value="CALPAIN_CAT"/>
    <property type="match status" value="1"/>
</dbReference>
<feature type="compositionally biased region" description="Acidic residues" evidence="8">
    <location>
        <begin position="524"/>
        <end position="557"/>
    </location>
</feature>
<feature type="compositionally biased region" description="Basic and acidic residues" evidence="8">
    <location>
        <begin position="514"/>
        <end position="523"/>
    </location>
</feature>
<dbReference type="GO" id="GO:0004198">
    <property type="term" value="F:calcium-dependent cysteine-type endopeptidase activity"/>
    <property type="evidence" value="ECO:0007669"/>
    <property type="project" value="InterPro"/>
</dbReference>
<feature type="domain" description="EF-hand" evidence="10">
    <location>
        <begin position="626"/>
        <end position="661"/>
    </location>
</feature>
<dbReference type="EMBL" id="GBBM01000554">
    <property type="protein sequence ID" value="JAC34864.1"/>
    <property type="molecule type" value="mRNA"/>
</dbReference>
<evidence type="ECO:0000259" key="9">
    <source>
        <dbReference type="PROSITE" id="PS50203"/>
    </source>
</evidence>
<feature type="active site" evidence="6 7">
    <location>
        <position position="251"/>
    </location>
</feature>
<dbReference type="SUPFAM" id="SSF49758">
    <property type="entry name" value="Calpain large subunit, middle domain (domain III)"/>
    <property type="match status" value="1"/>
</dbReference>
<evidence type="ECO:0000259" key="10">
    <source>
        <dbReference type="PROSITE" id="PS50222"/>
    </source>
</evidence>
<dbReference type="AlphaFoldDB" id="A0A023GM01"/>
<proteinExistence type="evidence at transcript level"/>
<dbReference type="SMART" id="SM00054">
    <property type="entry name" value="EFh"/>
    <property type="match status" value="2"/>
</dbReference>
<dbReference type="FunFam" id="3.90.70.10:FF:000114">
    <property type="entry name" value="Calpain a"/>
    <property type="match status" value="1"/>
</dbReference>
<organism evidence="11">
    <name type="scientific">Amblyomma triste</name>
    <name type="common">Neotropical tick</name>
    <dbReference type="NCBI Taxonomy" id="251400"/>
    <lineage>
        <taxon>Eukaryota</taxon>
        <taxon>Metazoa</taxon>
        <taxon>Ecdysozoa</taxon>
        <taxon>Arthropoda</taxon>
        <taxon>Chelicerata</taxon>
        <taxon>Arachnida</taxon>
        <taxon>Acari</taxon>
        <taxon>Parasitiformes</taxon>
        <taxon>Ixodida</taxon>
        <taxon>Ixodoidea</taxon>
        <taxon>Ixodidae</taxon>
        <taxon>Amblyomminae</taxon>
        <taxon>Amblyomma</taxon>
    </lineage>
</organism>
<dbReference type="InterPro" id="IPR022683">
    <property type="entry name" value="Calpain_III"/>
</dbReference>
<feature type="region of interest" description="Disordered" evidence="8">
    <location>
        <begin position="513"/>
        <end position="561"/>
    </location>
</feature>
<feature type="domain" description="Calpain catalytic" evidence="9">
    <location>
        <begin position="42"/>
        <end position="335"/>
    </location>
</feature>
<evidence type="ECO:0000256" key="4">
    <source>
        <dbReference type="ARBA" id="ARBA00022807"/>
    </source>
</evidence>
<feature type="active site" evidence="6 7">
    <location>
        <position position="276"/>
    </location>
</feature>
<reference evidence="11" key="1">
    <citation type="submission" date="2014-03" db="EMBL/GenBank/DDBJ databases">
        <title>The sialotranscriptome of Amblyomma triste, Amblyomma parvum and Amblyomma cajennense ticks, uncovered by 454-based RNA-seq.</title>
        <authorList>
            <person name="Garcia G.R."/>
            <person name="Gardinassi L.G."/>
            <person name="Ribeiro J.M."/>
            <person name="Anatriello E."/>
            <person name="Ferreira B.R."/>
            <person name="Moreira H.N."/>
            <person name="Mafra C."/>
            <person name="Olegario M.M."/>
            <person name="Szabo P.J."/>
            <person name="Miranda-Santos I.K."/>
            <person name="Maruyama S.R."/>
        </authorList>
    </citation>
    <scope>NUCLEOTIDE SEQUENCE</scope>
    <source>
        <strain evidence="11">Mato Grasso do Sul</strain>
        <tissue evidence="11">Salivary glands</tissue>
    </source>
</reference>
<sequence>MEHFKKEKIYRFGERFSGTVTRNGKPQDYSALLARCLKKGKLFEDPEFPCSAAAAWGSGDPPFKVIWKRPSDIAEVPKFMTDGFSRFDIKQGSLGNCWVAASIATITLHPKLLKNVVPARQSFAKGKYAGIFHFRLWKFNRWIDVPVDDRLPVNEEDGSLAFMTSSSDGEFWSALLEKAYAKLHGGYAALEGGSGVEALTTFTGGLTEQLSLTKASKDFFSILQRTLDKNSLVTCSITDEDKGIKGLSALHEYSITGTTTVLVEEGGEVNLIRLRNPWGSGEWSGPWSDKSDKWDKISEETRQDLGLTVNDDGEFWISESCFLKHFNLVDFCHLDPGSMVGEAGDDAEDEKHWEVAKFEGSWVPGSNTGGSTDDMETFATNPQYLVTLREPDDEEVDGECTMIVALLQRGRRFFTVTEDMWLNIGFAVYEVEDPDSSPVPLTAQYLGDHRVVFDIDQCEPSQEVTRRLRLLPGTFCVIPYTYEADVAGDFLLRIYTEKKSFCRENDEEVAICEETSKDARTTDESESGEADEDDQQNGGDEEGEEPGDKDQGEDEVEETVKEAFDSVASKDSTVNCYSLQILLKNITEQNGDALEFSLDMCRSMVALMDSNYNGTLTVQEFDRLHKLIGKWEEAFRDHDKDSSGQLSTYELRKALRKAGYSVNQHVLKALILRYGHDRKISLSDFIGCAVKLMCMIDVYRGWDPDNENEVVLSLNEWLKYTMYC</sequence>
<dbReference type="InterPro" id="IPR038765">
    <property type="entry name" value="Papain-like_cys_pep_sf"/>
</dbReference>
<dbReference type="SMART" id="SM00230">
    <property type="entry name" value="CysPc"/>
    <property type="match status" value="1"/>
</dbReference>
<dbReference type="PANTHER" id="PTHR10183">
    <property type="entry name" value="CALPAIN"/>
    <property type="match status" value="1"/>
</dbReference>
<dbReference type="InterPro" id="IPR001300">
    <property type="entry name" value="Peptidase_C2_calpain_cat"/>
</dbReference>
<comment type="similarity">
    <text evidence="1">Belongs to the peptidase C2 family.</text>
</comment>
<protein>
    <submittedName>
        <fullName evidence="11">Putative calpain-b</fullName>
    </submittedName>
</protein>
<dbReference type="Gene3D" id="1.10.238.10">
    <property type="entry name" value="EF-hand"/>
    <property type="match status" value="1"/>
</dbReference>
<evidence type="ECO:0000256" key="6">
    <source>
        <dbReference type="PIRSR" id="PIRSR622684-1"/>
    </source>
</evidence>
<dbReference type="SMART" id="SM00720">
    <property type="entry name" value="calpain_III"/>
    <property type="match status" value="1"/>
</dbReference>
<evidence type="ECO:0000256" key="7">
    <source>
        <dbReference type="PROSITE-ProRule" id="PRU00239"/>
    </source>
</evidence>
<accession>A0A023GM01</accession>
<dbReference type="CDD" id="cd00214">
    <property type="entry name" value="Calpain_III"/>
    <property type="match status" value="1"/>
</dbReference>
<dbReference type="InterPro" id="IPR022682">
    <property type="entry name" value="Calpain_domain_III"/>
</dbReference>
<evidence type="ECO:0000256" key="3">
    <source>
        <dbReference type="ARBA" id="ARBA00022801"/>
    </source>
</evidence>
<dbReference type="Pfam" id="PF13405">
    <property type="entry name" value="EF-hand_6"/>
    <property type="match status" value="1"/>
</dbReference>
<dbReference type="CDD" id="cd00044">
    <property type="entry name" value="CysPc"/>
    <property type="match status" value="1"/>
</dbReference>
<dbReference type="CDD" id="cd16182">
    <property type="entry name" value="EFh_PEF_Group_II_CAPN_like"/>
    <property type="match status" value="1"/>
</dbReference>
<keyword evidence="2 7" id="KW-0645">Protease</keyword>
<dbReference type="InterPro" id="IPR022684">
    <property type="entry name" value="Calpain_cysteine_protease"/>
</dbReference>
<keyword evidence="3 7" id="KW-0378">Hydrolase</keyword>
<dbReference type="InterPro" id="IPR011992">
    <property type="entry name" value="EF-hand-dom_pair"/>
</dbReference>
<evidence type="ECO:0000313" key="11">
    <source>
        <dbReference type="EMBL" id="JAC34864.1"/>
    </source>
</evidence>
<dbReference type="SUPFAM" id="SSF54001">
    <property type="entry name" value="Cysteine proteinases"/>
    <property type="match status" value="1"/>
</dbReference>
<dbReference type="InterPro" id="IPR000169">
    <property type="entry name" value="Pept_cys_AS"/>
</dbReference>
<dbReference type="FunFam" id="2.60.120.380:FF:000011">
    <property type="entry name" value="Calpain 12"/>
    <property type="match status" value="1"/>
</dbReference>
<dbReference type="PROSITE" id="PS00139">
    <property type="entry name" value="THIOL_PROTEASE_CYS"/>
    <property type="match status" value="1"/>
</dbReference>
<dbReference type="InterPro" id="IPR036213">
    <property type="entry name" value="Calpain_III_sf"/>
</dbReference>
<evidence type="ECO:0000256" key="5">
    <source>
        <dbReference type="ARBA" id="ARBA00022837"/>
    </source>
</evidence>
<dbReference type="GO" id="GO:0005737">
    <property type="term" value="C:cytoplasm"/>
    <property type="evidence" value="ECO:0007669"/>
    <property type="project" value="TreeGrafter"/>
</dbReference>